<dbReference type="Gene3D" id="1.10.860.10">
    <property type="entry name" value="DNAb Helicase, Chain A"/>
    <property type="match status" value="1"/>
</dbReference>
<dbReference type="RefSeq" id="WP_345434825.1">
    <property type="nucleotide sequence ID" value="NZ_BAABKO010000001.1"/>
</dbReference>
<sequence>MSEHDEYPPEDPYAPPAPRVDGHALIERQVVGAMLRYPHAVKELQRQVGPSDFSDLRLGAIFGGIVGMAAAGTPVDALTVWDHLATWDVRGIEITDLYSWHDAATTAESGEYLATKVRESSMRRLMADVGARLQVADGDPGVALARATEELRALRDLSVSSEENVRWLREMLNVPEEEDDYDWVIPDVLERQDRALITAGEGVGKSTLIRQMTLLPCAGIHPFTFAPMRPITALVVDAENSEKQWRRKARVLADTAAMRGARDPRNSVAVHTVGSMDITKPNDLGRVHRWIDQAKPDLLVIGPLYMITSGAVNDDDDAKPVLAALQTLRERGVALLIETHSGNAVGRNGDRDLRPIGSSALRRWPEFGLGLREDKREAGFRKTYSFVRWRGDRDRRAWPEKLTRGQVWPWEPTNY</sequence>
<dbReference type="InterPro" id="IPR016136">
    <property type="entry name" value="DNA_helicase_N/primase_C"/>
</dbReference>
<evidence type="ECO:0000313" key="6">
    <source>
        <dbReference type="Proteomes" id="UP001501645"/>
    </source>
</evidence>
<dbReference type="Pfam" id="PF13481">
    <property type="entry name" value="AAA_25"/>
    <property type="match status" value="1"/>
</dbReference>
<evidence type="ECO:0000259" key="4">
    <source>
        <dbReference type="Pfam" id="PF00772"/>
    </source>
</evidence>
<accession>A0ABP8ZQF2</accession>
<dbReference type="SUPFAM" id="SSF52540">
    <property type="entry name" value="P-loop containing nucleoside triphosphate hydrolases"/>
    <property type="match status" value="1"/>
</dbReference>
<reference evidence="6" key="1">
    <citation type="journal article" date="2019" name="Int. J. Syst. Evol. Microbiol.">
        <title>The Global Catalogue of Microorganisms (GCM) 10K type strain sequencing project: providing services to taxonomists for standard genome sequencing and annotation.</title>
        <authorList>
            <consortium name="The Broad Institute Genomics Platform"/>
            <consortium name="The Broad Institute Genome Sequencing Center for Infectious Disease"/>
            <person name="Wu L."/>
            <person name="Ma J."/>
        </authorList>
    </citation>
    <scope>NUCLEOTIDE SEQUENCE [LARGE SCALE GENOMIC DNA]</scope>
    <source>
        <strain evidence="6">JCM 18537</strain>
    </source>
</reference>
<gene>
    <name evidence="5" type="ORF">GCM10023351_01010</name>
</gene>
<dbReference type="InterPro" id="IPR027417">
    <property type="entry name" value="P-loop_NTPase"/>
</dbReference>
<evidence type="ECO:0000256" key="3">
    <source>
        <dbReference type="SAM" id="MobiDB-lite"/>
    </source>
</evidence>
<organism evidence="5 6">
    <name type="scientific">Microbacterium gilvum</name>
    <dbReference type="NCBI Taxonomy" id="1336204"/>
    <lineage>
        <taxon>Bacteria</taxon>
        <taxon>Bacillati</taxon>
        <taxon>Actinomycetota</taxon>
        <taxon>Actinomycetes</taxon>
        <taxon>Micrococcales</taxon>
        <taxon>Microbacteriaceae</taxon>
        <taxon>Microbacterium</taxon>
    </lineage>
</organism>
<dbReference type="Proteomes" id="UP001501645">
    <property type="component" value="Unassembled WGS sequence"/>
</dbReference>
<feature type="region of interest" description="Disordered" evidence="3">
    <location>
        <begin position="1"/>
        <end position="20"/>
    </location>
</feature>
<evidence type="ECO:0000313" key="5">
    <source>
        <dbReference type="EMBL" id="GAA4762391.1"/>
    </source>
</evidence>
<dbReference type="Pfam" id="PF00772">
    <property type="entry name" value="DnaB"/>
    <property type="match status" value="1"/>
</dbReference>
<feature type="domain" description="DNA helicase DnaB-like N-terminal" evidence="4">
    <location>
        <begin position="26"/>
        <end position="119"/>
    </location>
</feature>
<dbReference type="InterPro" id="IPR036185">
    <property type="entry name" value="DNA_heli_DnaB-like_N_sf"/>
</dbReference>
<keyword evidence="1" id="KW-0235">DNA replication</keyword>
<name>A0ABP8ZQF2_9MICO</name>
<dbReference type="EMBL" id="BAABKO010000001">
    <property type="protein sequence ID" value="GAA4762391.1"/>
    <property type="molecule type" value="Genomic_DNA"/>
</dbReference>
<dbReference type="InterPro" id="IPR007693">
    <property type="entry name" value="DNA_helicase_DnaB-like_N"/>
</dbReference>
<keyword evidence="2" id="KW-0238">DNA-binding</keyword>
<dbReference type="SUPFAM" id="SSF48024">
    <property type="entry name" value="N-terminal domain of DnaB helicase"/>
    <property type="match status" value="1"/>
</dbReference>
<evidence type="ECO:0000256" key="2">
    <source>
        <dbReference type="ARBA" id="ARBA00023125"/>
    </source>
</evidence>
<evidence type="ECO:0000256" key="1">
    <source>
        <dbReference type="ARBA" id="ARBA00022705"/>
    </source>
</evidence>
<dbReference type="Gene3D" id="3.40.50.300">
    <property type="entry name" value="P-loop containing nucleotide triphosphate hydrolases"/>
    <property type="match status" value="1"/>
</dbReference>
<protein>
    <recommendedName>
        <fullName evidence="4">DNA helicase DnaB-like N-terminal domain-containing protein</fullName>
    </recommendedName>
</protein>
<proteinExistence type="predicted"/>
<keyword evidence="6" id="KW-1185">Reference proteome</keyword>
<comment type="caution">
    <text evidence="5">The sequence shown here is derived from an EMBL/GenBank/DDBJ whole genome shotgun (WGS) entry which is preliminary data.</text>
</comment>